<accession>S7Q6E4</accession>
<evidence type="ECO:0000313" key="2">
    <source>
        <dbReference type="Proteomes" id="UP000030669"/>
    </source>
</evidence>
<name>S7Q6E4_GLOTA</name>
<reference evidence="1 2" key="1">
    <citation type="journal article" date="2012" name="Science">
        <title>The Paleozoic origin of enzymatic lignin decomposition reconstructed from 31 fungal genomes.</title>
        <authorList>
            <person name="Floudas D."/>
            <person name="Binder M."/>
            <person name="Riley R."/>
            <person name="Barry K."/>
            <person name="Blanchette R.A."/>
            <person name="Henrissat B."/>
            <person name="Martinez A.T."/>
            <person name="Otillar R."/>
            <person name="Spatafora J.W."/>
            <person name="Yadav J.S."/>
            <person name="Aerts A."/>
            <person name="Benoit I."/>
            <person name="Boyd A."/>
            <person name="Carlson A."/>
            <person name="Copeland A."/>
            <person name="Coutinho P.M."/>
            <person name="de Vries R.P."/>
            <person name="Ferreira P."/>
            <person name="Findley K."/>
            <person name="Foster B."/>
            <person name="Gaskell J."/>
            <person name="Glotzer D."/>
            <person name="Gorecki P."/>
            <person name="Heitman J."/>
            <person name="Hesse C."/>
            <person name="Hori C."/>
            <person name="Igarashi K."/>
            <person name="Jurgens J.A."/>
            <person name="Kallen N."/>
            <person name="Kersten P."/>
            <person name="Kohler A."/>
            <person name="Kuees U."/>
            <person name="Kumar T.K.A."/>
            <person name="Kuo A."/>
            <person name="LaButti K."/>
            <person name="Larrondo L.F."/>
            <person name="Lindquist E."/>
            <person name="Ling A."/>
            <person name="Lombard V."/>
            <person name="Lucas S."/>
            <person name="Lundell T."/>
            <person name="Martin R."/>
            <person name="McLaughlin D.J."/>
            <person name="Morgenstern I."/>
            <person name="Morin E."/>
            <person name="Murat C."/>
            <person name="Nagy L.G."/>
            <person name="Nolan M."/>
            <person name="Ohm R.A."/>
            <person name="Patyshakuliyeva A."/>
            <person name="Rokas A."/>
            <person name="Ruiz-Duenas F.J."/>
            <person name="Sabat G."/>
            <person name="Salamov A."/>
            <person name="Samejima M."/>
            <person name="Schmutz J."/>
            <person name="Slot J.C."/>
            <person name="St John F."/>
            <person name="Stenlid J."/>
            <person name="Sun H."/>
            <person name="Sun S."/>
            <person name="Syed K."/>
            <person name="Tsang A."/>
            <person name="Wiebenga A."/>
            <person name="Young D."/>
            <person name="Pisabarro A."/>
            <person name="Eastwood D.C."/>
            <person name="Martin F."/>
            <person name="Cullen D."/>
            <person name="Grigoriev I.V."/>
            <person name="Hibbett D.S."/>
        </authorList>
    </citation>
    <scope>NUCLEOTIDE SEQUENCE [LARGE SCALE GENOMIC DNA]</scope>
    <source>
        <strain evidence="1 2">ATCC 11539</strain>
    </source>
</reference>
<dbReference type="EMBL" id="KB469302">
    <property type="protein sequence ID" value="EPQ55077.1"/>
    <property type="molecule type" value="Genomic_DNA"/>
</dbReference>
<sequence>MYHNAGGQPQSSREQRELSCIPNHVVSVESINRWDYTPIAFIGVRDRKGMSSDRQWIVGSHLKS</sequence>
<dbReference type="GeneID" id="19299337"/>
<dbReference type="HOGENOM" id="CLU_2867852_0_0_1"/>
<proteinExistence type="predicted"/>
<organism evidence="1 2">
    <name type="scientific">Gloeophyllum trabeum (strain ATCC 11539 / FP-39264 / Madison 617)</name>
    <name type="common">Brown rot fungus</name>
    <dbReference type="NCBI Taxonomy" id="670483"/>
    <lineage>
        <taxon>Eukaryota</taxon>
        <taxon>Fungi</taxon>
        <taxon>Dikarya</taxon>
        <taxon>Basidiomycota</taxon>
        <taxon>Agaricomycotina</taxon>
        <taxon>Agaricomycetes</taxon>
        <taxon>Gloeophyllales</taxon>
        <taxon>Gloeophyllaceae</taxon>
        <taxon>Gloeophyllum</taxon>
    </lineage>
</organism>
<keyword evidence="2" id="KW-1185">Reference proteome</keyword>
<gene>
    <name evidence="1" type="ORF">GLOTRDRAFT_111118</name>
</gene>
<dbReference type="AlphaFoldDB" id="S7Q6E4"/>
<dbReference type="KEGG" id="gtr:GLOTRDRAFT_111118"/>
<protein>
    <submittedName>
        <fullName evidence="1">Uncharacterized protein</fullName>
    </submittedName>
</protein>
<dbReference type="Proteomes" id="UP000030669">
    <property type="component" value="Unassembled WGS sequence"/>
</dbReference>
<evidence type="ECO:0000313" key="1">
    <source>
        <dbReference type="EMBL" id="EPQ55077.1"/>
    </source>
</evidence>
<dbReference type="RefSeq" id="XP_007866247.1">
    <property type="nucleotide sequence ID" value="XM_007868056.1"/>
</dbReference>